<keyword evidence="5" id="KW-1185">Reference proteome</keyword>
<keyword evidence="2 3" id="KW-0472">Membrane</keyword>
<dbReference type="Gene3D" id="1.10.1760.20">
    <property type="match status" value="1"/>
</dbReference>
<keyword evidence="2" id="KW-0813">Transport</keyword>
<evidence type="ECO:0000313" key="4">
    <source>
        <dbReference type="EMBL" id="KRN30809.1"/>
    </source>
</evidence>
<protein>
    <recommendedName>
        <fullName evidence="2">Biotin transporter</fullName>
    </recommendedName>
</protein>
<dbReference type="eggNOG" id="COG1268">
    <property type="taxonomic scope" value="Bacteria"/>
</dbReference>
<dbReference type="EMBL" id="JQAX01000005">
    <property type="protein sequence ID" value="KRN30809.1"/>
    <property type="molecule type" value="Genomic_DNA"/>
</dbReference>
<feature type="transmembrane region" description="Helical" evidence="3">
    <location>
        <begin position="142"/>
        <end position="162"/>
    </location>
</feature>
<keyword evidence="3" id="KW-1133">Transmembrane helix</keyword>
<dbReference type="PATRIC" id="fig|1123500.6.peg.1235"/>
<dbReference type="InterPro" id="IPR003784">
    <property type="entry name" value="BioY"/>
</dbReference>
<reference evidence="4 5" key="1">
    <citation type="journal article" date="2015" name="Genome Announc.">
        <title>Expanding the biotechnology potential of lactobacilli through comparative genomics of 213 strains and associated genera.</title>
        <authorList>
            <person name="Sun Z."/>
            <person name="Harris H.M."/>
            <person name="McCann A."/>
            <person name="Guo C."/>
            <person name="Argimon S."/>
            <person name="Zhang W."/>
            <person name="Yang X."/>
            <person name="Jeffery I.B."/>
            <person name="Cooney J.C."/>
            <person name="Kagawa T.F."/>
            <person name="Liu W."/>
            <person name="Song Y."/>
            <person name="Salvetti E."/>
            <person name="Wrobel A."/>
            <person name="Rasinkangas P."/>
            <person name="Parkhill J."/>
            <person name="Rea M.C."/>
            <person name="O'Sullivan O."/>
            <person name="Ritari J."/>
            <person name="Douillard F.P."/>
            <person name="Paul Ross R."/>
            <person name="Yang R."/>
            <person name="Briner A.E."/>
            <person name="Felis G.E."/>
            <person name="de Vos W.M."/>
            <person name="Barrangou R."/>
            <person name="Klaenhammer T.R."/>
            <person name="Caufield P.W."/>
            <person name="Cui Y."/>
            <person name="Zhang H."/>
            <person name="O'Toole P.W."/>
        </authorList>
    </citation>
    <scope>NUCLEOTIDE SEQUENCE [LARGE SCALE GENOMIC DNA]</scope>
    <source>
        <strain evidence="4 5">DSM 20190</strain>
    </source>
</reference>
<keyword evidence="3" id="KW-0812">Transmembrane</keyword>
<comment type="subcellular location">
    <subcellularLocation>
        <location evidence="2">Cell membrane</location>
        <topology evidence="2">Multi-pass membrane protein</topology>
    </subcellularLocation>
</comment>
<keyword evidence="2" id="KW-1003">Cell membrane</keyword>
<feature type="transmembrane region" description="Helical" evidence="3">
    <location>
        <begin position="57"/>
        <end position="79"/>
    </location>
</feature>
<dbReference type="Pfam" id="PF02632">
    <property type="entry name" value="BioY"/>
    <property type="match status" value="1"/>
</dbReference>
<dbReference type="AlphaFoldDB" id="A0A0R2FQL0"/>
<feature type="transmembrane region" description="Helical" evidence="3">
    <location>
        <begin position="110"/>
        <end position="130"/>
    </location>
</feature>
<comment type="similarity">
    <text evidence="1 2">Belongs to the BioY family.</text>
</comment>
<dbReference type="PANTHER" id="PTHR34295">
    <property type="entry name" value="BIOTIN TRANSPORTER BIOY"/>
    <property type="match status" value="1"/>
</dbReference>
<name>A0A0R2FQL0_9LACO</name>
<evidence type="ECO:0000256" key="3">
    <source>
        <dbReference type="SAM" id="Phobius"/>
    </source>
</evidence>
<dbReference type="InParanoid" id="A0A0R2FQL0"/>
<evidence type="ECO:0000256" key="2">
    <source>
        <dbReference type="PIRNR" id="PIRNR016661"/>
    </source>
</evidence>
<dbReference type="STRING" id="1123500.GCA_000420365_01316"/>
<dbReference type="PIRSF" id="PIRSF016661">
    <property type="entry name" value="BioY"/>
    <property type="match status" value="1"/>
</dbReference>
<evidence type="ECO:0000256" key="1">
    <source>
        <dbReference type="ARBA" id="ARBA00010692"/>
    </source>
</evidence>
<dbReference type="GO" id="GO:0015225">
    <property type="term" value="F:biotin transmembrane transporter activity"/>
    <property type="evidence" value="ECO:0007669"/>
    <property type="project" value="UniProtKB-UniRule"/>
</dbReference>
<feature type="transmembrane region" description="Helical" evidence="3">
    <location>
        <begin position="85"/>
        <end position="103"/>
    </location>
</feature>
<organism evidence="4 5">
    <name type="scientific">Weissella halotolerans DSM 20190</name>
    <dbReference type="NCBI Taxonomy" id="1123500"/>
    <lineage>
        <taxon>Bacteria</taxon>
        <taxon>Bacillati</taxon>
        <taxon>Bacillota</taxon>
        <taxon>Bacilli</taxon>
        <taxon>Lactobacillales</taxon>
        <taxon>Lactobacillaceae</taxon>
        <taxon>Weissella</taxon>
    </lineage>
</organism>
<proteinExistence type="inferred from homology"/>
<dbReference type="Proteomes" id="UP000051296">
    <property type="component" value="Unassembled WGS sequence"/>
</dbReference>
<gene>
    <name evidence="4" type="ORF">IV68_GL001236</name>
</gene>
<dbReference type="OrthoDB" id="9803495at2"/>
<sequence>MKVRTLTLAALFTALISVLAPLSIPLGPVPLTMQTLIIPLVASITTRRIALLATSGYLLIGVAGIPVFAGWSAGLAAILGPTGGYLLAMLIFPVMIGTGLTWSRHWSMMVITNLVAAALQLTLGSLWLIWQTGMPIQQGLMTGLVAFLIPMGIKVTLVVVLAKSLKQVLPLPIGTES</sequence>
<dbReference type="PANTHER" id="PTHR34295:SF1">
    <property type="entry name" value="BIOTIN TRANSPORTER BIOY"/>
    <property type="match status" value="1"/>
</dbReference>
<dbReference type="RefSeq" id="WP_022792027.1">
    <property type="nucleotide sequence ID" value="NZ_ATUU01000005.1"/>
</dbReference>
<accession>A0A0R2FQL0</accession>
<comment type="caution">
    <text evidence="4">The sequence shown here is derived from an EMBL/GenBank/DDBJ whole genome shotgun (WGS) entry which is preliminary data.</text>
</comment>
<evidence type="ECO:0000313" key="5">
    <source>
        <dbReference type="Proteomes" id="UP000051296"/>
    </source>
</evidence>
<dbReference type="GO" id="GO:0005886">
    <property type="term" value="C:plasma membrane"/>
    <property type="evidence" value="ECO:0007669"/>
    <property type="project" value="UniProtKB-SubCell"/>
</dbReference>
<dbReference type="FunCoup" id="A0A0R2FQL0">
    <property type="interactions" value="88"/>
</dbReference>